<name>A0A251VDR7_HELAN</name>
<sequence length="68" mass="7608">MERHFVSNSKTTPELGADITTGLHSFRLNVSSFRNLFSLQSLLVRHLKESPYATIVSITSTNLINRCG</sequence>
<reference evidence="1 3" key="1">
    <citation type="journal article" date="2017" name="Nature">
        <title>The sunflower genome provides insights into oil metabolism, flowering and Asterid evolution.</title>
        <authorList>
            <person name="Badouin H."/>
            <person name="Gouzy J."/>
            <person name="Grassa C.J."/>
            <person name="Murat F."/>
            <person name="Staton S.E."/>
            <person name="Cottret L."/>
            <person name="Lelandais-Briere C."/>
            <person name="Owens G.L."/>
            <person name="Carrere S."/>
            <person name="Mayjonade B."/>
            <person name="Legrand L."/>
            <person name="Gill N."/>
            <person name="Kane N.C."/>
            <person name="Bowers J.E."/>
            <person name="Hubner S."/>
            <person name="Bellec A."/>
            <person name="Berard A."/>
            <person name="Berges H."/>
            <person name="Blanchet N."/>
            <person name="Boniface M.C."/>
            <person name="Brunel D."/>
            <person name="Catrice O."/>
            <person name="Chaidir N."/>
            <person name="Claudel C."/>
            <person name="Donnadieu C."/>
            <person name="Faraut T."/>
            <person name="Fievet G."/>
            <person name="Helmstetter N."/>
            <person name="King M."/>
            <person name="Knapp S.J."/>
            <person name="Lai Z."/>
            <person name="Le Paslier M.C."/>
            <person name="Lippi Y."/>
            <person name="Lorenzon L."/>
            <person name="Mandel J.R."/>
            <person name="Marage G."/>
            <person name="Marchand G."/>
            <person name="Marquand E."/>
            <person name="Bret-Mestries E."/>
            <person name="Morien E."/>
            <person name="Nambeesan S."/>
            <person name="Nguyen T."/>
            <person name="Pegot-Espagnet P."/>
            <person name="Pouilly N."/>
            <person name="Raftis F."/>
            <person name="Sallet E."/>
            <person name="Schiex T."/>
            <person name="Thomas J."/>
            <person name="Vandecasteele C."/>
            <person name="Vares D."/>
            <person name="Vear F."/>
            <person name="Vautrin S."/>
            <person name="Crespi M."/>
            <person name="Mangin B."/>
            <person name="Burke J.M."/>
            <person name="Salse J."/>
            <person name="Munos S."/>
            <person name="Vincourt P."/>
            <person name="Rieseberg L.H."/>
            <person name="Langlade N.B."/>
        </authorList>
    </citation>
    <scope>NUCLEOTIDE SEQUENCE [LARGE SCALE GENOMIC DNA]</scope>
    <source>
        <strain evidence="3">cv. SF193</strain>
        <tissue evidence="1">Leaves</tissue>
    </source>
</reference>
<accession>A0A251VDR7</accession>
<dbReference type="InParanoid" id="A0A251VDR7"/>
<dbReference type="Gramene" id="mRNA:HanXRQr2_Chr11g0511181">
    <property type="protein sequence ID" value="mRNA:HanXRQr2_Chr11g0511181"/>
    <property type="gene ID" value="HanXRQr2_Chr11g0511181"/>
</dbReference>
<proteinExistence type="predicted"/>
<dbReference type="EMBL" id="MNCJ02000326">
    <property type="protein sequence ID" value="KAF5783724.1"/>
    <property type="molecule type" value="Genomic_DNA"/>
</dbReference>
<protein>
    <submittedName>
        <fullName evidence="2">Uncharacterized protein</fullName>
    </submittedName>
</protein>
<evidence type="ECO:0000313" key="3">
    <source>
        <dbReference type="Proteomes" id="UP000215914"/>
    </source>
</evidence>
<evidence type="ECO:0000313" key="2">
    <source>
        <dbReference type="EMBL" id="OTG33419.1"/>
    </source>
</evidence>
<evidence type="ECO:0000313" key="1">
    <source>
        <dbReference type="EMBL" id="KAF5783724.1"/>
    </source>
</evidence>
<keyword evidence="3" id="KW-1185">Reference proteome</keyword>
<gene>
    <name evidence="2" type="ORF">HannXRQ_Chr02g0034521</name>
    <name evidence="1" type="ORF">HanXRQr2_Chr11g0511181</name>
</gene>
<reference evidence="1" key="3">
    <citation type="submission" date="2020-06" db="EMBL/GenBank/DDBJ databases">
        <title>Helianthus annuus Genome sequencing and assembly Release 2.</title>
        <authorList>
            <person name="Gouzy J."/>
            <person name="Langlade N."/>
            <person name="Munos S."/>
        </authorList>
    </citation>
    <scope>NUCLEOTIDE SEQUENCE</scope>
    <source>
        <tissue evidence="1">Leaves</tissue>
    </source>
</reference>
<reference evidence="2" key="2">
    <citation type="submission" date="2017-02" db="EMBL/GenBank/DDBJ databases">
        <title>Sunflower complete genome.</title>
        <authorList>
            <person name="Langlade N."/>
            <person name="Munos S."/>
        </authorList>
    </citation>
    <scope>NUCLEOTIDE SEQUENCE [LARGE SCALE GENOMIC DNA]</scope>
    <source>
        <tissue evidence="2">Leaves</tissue>
    </source>
</reference>
<dbReference type="EMBL" id="CM007891">
    <property type="protein sequence ID" value="OTG33419.1"/>
    <property type="molecule type" value="Genomic_DNA"/>
</dbReference>
<organism evidence="2 3">
    <name type="scientific">Helianthus annuus</name>
    <name type="common">Common sunflower</name>
    <dbReference type="NCBI Taxonomy" id="4232"/>
    <lineage>
        <taxon>Eukaryota</taxon>
        <taxon>Viridiplantae</taxon>
        <taxon>Streptophyta</taxon>
        <taxon>Embryophyta</taxon>
        <taxon>Tracheophyta</taxon>
        <taxon>Spermatophyta</taxon>
        <taxon>Magnoliopsida</taxon>
        <taxon>eudicotyledons</taxon>
        <taxon>Gunneridae</taxon>
        <taxon>Pentapetalae</taxon>
        <taxon>asterids</taxon>
        <taxon>campanulids</taxon>
        <taxon>Asterales</taxon>
        <taxon>Asteraceae</taxon>
        <taxon>Asteroideae</taxon>
        <taxon>Heliantheae alliance</taxon>
        <taxon>Heliantheae</taxon>
        <taxon>Helianthus</taxon>
    </lineage>
</organism>
<dbReference type="Proteomes" id="UP000215914">
    <property type="component" value="Chromosome 2"/>
</dbReference>
<dbReference type="AlphaFoldDB" id="A0A251VDR7"/>